<feature type="region of interest" description="Disordered" evidence="2">
    <location>
        <begin position="150"/>
        <end position="203"/>
    </location>
</feature>
<dbReference type="InterPro" id="IPR000571">
    <property type="entry name" value="Znf_CCCH"/>
</dbReference>
<evidence type="ECO:0000259" key="3">
    <source>
        <dbReference type="PROSITE" id="PS50103"/>
    </source>
</evidence>
<gene>
    <name evidence="4" type="ORF">LTR97_000115</name>
</gene>
<sequence length="635" mass="69054">MSTIPYQPAYQSFHPGRSMHPAYQQAAVSPRPLYFISRDTGIMVPLVPADELPFNVRLAGVLRVMQIEETFGMQHIGMAPYSGMVYNLERDIHTGVKLSDTATSQPTHSFTATPTSNFPSGGHTRIQSSTPIKYLAPDAHARQALAQSALNSNAPYNPNGTTTSRPVSAHETATSWRSSFNPSSASAEPMPTKSMPTAQGKPTDATQSIIDAILATTSGAQEASRLGYVNKNGLPPPPSGTQPDSEKKEFCTFWIRTGECDYTQQGCLYKHEMPDRATLEKIGFRGVPRWWQEKQGAVSRAPGEKLATVGEVVKSSVWLKKFGKKDSDEESEVGSVHSKSSKDDGEVEQTSRVLAEPITPDHTKSVVMVKTIDQPPKPALRPRRPATSHTKSSNDAEKHTSTPAMAEKVANTHAVTPTATDMRKASTTSDLIDFALPLLPTPSPSSTPSLTPASSVESSPRQGHITPKTPPTTPEQHQTEISTKPATKSASKAAKIFVPKGESPDHHISEARKREARQYARRGAPVSTVGKVMPLEKQIQEMQKVKAGTKQQHEERKNEKVELSDRTDTGNGLMASRHAPSKSDGPRTPIEQKVERHQLSKTASMRIRRAVGATKSAERVPVTILKKEKSIVGGK</sequence>
<feature type="compositionally biased region" description="Low complexity" evidence="2">
    <location>
        <begin position="482"/>
        <end position="495"/>
    </location>
</feature>
<feature type="domain" description="C3H1-type" evidence="3">
    <location>
        <begin position="245"/>
        <end position="274"/>
    </location>
</feature>
<dbReference type="GO" id="GO:0008270">
    <property type="term" value="F:zinc ion binding"/>
    <property type="evidence" value="ECO:0007669"/>
    <property type="project" value="UniProtKB-KW"/>
</dbReference>
<evidence type="ECO:0000313" key="4">
    <source>
        <dbReference type="EMBL" id="KAK5707578.1"/>
    </source>
</evidence>
<proteinExistence type="predicted"/>
<name>A0AAN7WGY2_9PEZI</name>
<evidence type="ECO:0000256" key="2">
    <source>
        <dbReference type="SAM" id="MobiDB-lite"/>
    </source>
</evidence>
<organism evidence="4 5">
    <name type="scientific">Elasticomyces elasticus</name>
    <dbReference type="NCBI Taxonomy" id="574655"/>
    <lineage>
        <taxon>Eukaryota</taxon>
        <taxon>Fungi</taxon>
        <taxon>Dikarya</taxon>
        <taxon>Ascomycota</taxon>
        <taxon>Pezizomycotina</taxon>
        <taxon>Dothideomycetes</taxon>
        <taxon>Dothideomycetidae</taxon>
        <taxon>Mycosphaerellales</taxon>
        <taxon>Teratosphaeriaceae</taxon>
        <taxon>Elasticomyces</taxon>
    </lineage>
</organism>
<keyword evidence="1" id="KW-0479">Metal-binding</keyword>
<comment type="caution">
    <text evidence="4">The sequence shown here is derived from an EMBL/GenBank/DDBJ whole genome shotgun (WGS) entry which is preliminary data.</text>
</comment>
<feature type="compositionally biased region" description="Basic and acidic residues" evidence="2">
    <location>
        <begin position="502"/>
        <end position="518"/>
    </location>
</feature>
<keyword evidence="1" id="KW-0863">Zinc-finger</keyword>
<feature type="compositionally biased region" description="Polar residues" evidence="2">
    <location>
        <begin position="413"/>
        <end position="430"/>
    </location>
</feature>
<keyword evidence="1" id="KW-0862">Zinc</keyword>
<feature type="compositionally biased region" description="Low complexity" evidence="2">
    <location>
        <begin position="446"/>
        <end position="455"/>
    </location>
</feature>
<protein>
    <recommendedName>
        <fullName evidence="3">C3H1-type domain-containing protein</fullName>
    </recommendedName>
</protein>
<evidence type="ECO:0000313" key="5">
    <source>
        <dbReference type="Proteomes" id="UP001310594"/>
    </source>
</evidence>
<feature type="compositionally biased region" description="Polar residues" evidence="2">
    <location>
        <begin position="150"/>
        <end position="186"/>
    </location>
</feature>
<feature type="region of interest" description="Disordered" evidence="2">
    <location>
        <begin position="324"/>
        <end position="600"/>
    </location>
</feature>
<feature type="zinc finger region" description="C3H1-type" evidence="1">
    <location>
        <begin position="245"/>
        <end position="274"/>
    </location>
</feature>
<dbReference type="PROSITE" id="PS50103">
    <property type="entry name" value="ZF_C3H1"/>
    <property type="match status" value="1"/>
</dbReference>
<accession>A0AAN7WGY2</accession>
<dbReference type="Proteomes" id="UP001310594">
    <property type="component" value="Unassembled WGS sequence"/>
</dbReference>
<dbReference type="AlphaFoldDB" id="A0AAN7WGY2"/>
<reference evidence="4" key="1">
    <citation type="submission" date="2023-08" db="EMBL/GenBank/DDBJ databases">
        <title>Black Yeasts Isolated from many extreme environments.</title>
        <authorList>
            <person name="Coleine C."/>
            <person name="Stajich J.E."/>
            <person name="Selbmann L."/>
        </authorList>
    </citation>
    <scope>NUCLEOTIDE SEQUENCE</scope>
    <source>
        <strain evidence="4">CCFEE 5810</strain>
    </source>
</reference>
<dbReference type="EMBL" id="JAVRQU010000001">
    <property type="protein sequence ID" value="KAK5707578.1"/>
    <property type="molecule type" value="Genomic_DNA"/>
</dbReference>
<feature type="compositionally biased region" description="Basic and acidic residues" evidence="2">
    <location>
        <begin position="551"/>
        <end position="568"/>
    </location>
</feature>
<evidence type="ECO:0000256" key="1">
    <source>
        <dbReference type="PROSITE-ProRule" id="PRU00723"/>
    </source>
</evidence>
<feature type="region of interest" description="Disordered" evidence="2">
    <location>
        <begin position="100"/>
        <end position="126"/>
    </location>
</feature>